<evidence type="ECO:0000256" key="8">
    <source>
        <dbReference type="ARBA" id="ARBA00023170"/>
    </source>
</evidence>
<evidence type="ECO:0000256" key="1">
    <source>
        <dbReference type="ARBA" id="ARBA00004651"/>
    </source>
</evidence>
<dbReference type="InterPro" id="IPR017452">
    <property type="entry name" value="GPCR_Rhodpsn_7TM"/>
</dbReference>
<keyword evidence="3 11" id="KW-0812">Transmembrane</keyword>
<dbReference type="SUPFAM" id="SSF81321">
    <property type="entry name" value="Family A G protein-coupled receptor-like"/>
    <property type="match status" value="1"/>
</dbReference>
<keyword evidence="7 11" id="KW-1015">Disulfide bond</keyword>
<dbReference type="PANTHER" id="PTHR24246:SF21">
    <property type="entry name" value="G-PROTEIN COUPLED RECEPTORS FAMILY 1 PROFILE DOMAIN-CONTAINING PROTEIN"/>
    <property type="match status" value="1"/>
</dbReference>
<comment type="similarity">
    <text evidence="11">Belongs to the G-protein coupled receptor 1 family.</text>
</comment>
<evidence type="ECO:0000313" key="13">
    <source>
        <dbReference type="Ensembl" id="ENSEBUP00000009785.1"/>
    </source>
</evidence>
<dbReference type="AlphaFoldDB" id="A0A8C4WSH8"/>
<keyword evidence="2 11" id="KW-1003">Cell membrane</keyword>
<keyword evidence="5 11" id="KW-0297">G-protein coupled receptor</keyword>
<protein>
    <submittedName>
        <fullName evidence="13">Adenosine receptor B1a</fullName>
    </submittedName>
</protein>
<evidence type="ECO:0000256" key="10">
    <source>
        <dbReference type="ARBA" id="ARBA00023224"/>
    </source>
</evidence>
<proteinExistence type="inferred from homology"/>
<dbReference type="PRINTS" id="PR00237">
    <property type="entry name" value="GPCRRHODOPSN"/>
</dbReference>
<evidence type="ECO:0000256" key="5">
    <source>
        <dbReference type="ARBA" id="ARBA00023040"/>
    </source>
</evidence>
<evidence type="ECO:0000256" key="9">
    <source>
        <dbReference type="ARBA" id="ARBA00023180"/>
    </source>
</evidence>
<organism evidence="13 14">
    <name type="scientific">Eptatretus burgeri</name>
    <name type="common">Inshore hagfish</name>
    <dbReference type="NCBI Taxonomy" id="7764"/>
    <lineage>
        <taxon>Eukaryota</taxon>
        <taxon>Metazoa</taxon>
        <taxon>Chordata</taxon>
        <taxon>Craniata</taxon>
        <taxon>Vertebrata</taxon>
        <taxon>Cyclostomata</taxon>
        <taxon>Myxini</taxon>
        <taxon>Myxiniformes</taxon>
        <taxon>Myxinidae</taxon>
        <taxon>Eptatretinae</taxon>
        <taxon>Eptatretus</taxon>
    </lineage>
</organism>
<feature type="transmembrane region" description="Helical" evidence="11">
    <location>
        <begin position="253"/>
        <end position="273"/>
    </location>
</feature>
<evidence type="ECO:0000313" key="14">
    <source>
        <dbReference type="Proteomes" id="UP000694388"/>
    </source>
</evidence>
<dbReference type="InterPro" id="IPR000276">
    <property type="entry name" value="GPCR_Rhodpsn"/>
</dbReference>
<feature type="transmembrane region" description="Helical" evidence="11">
    <location>
        <begin position="169"/>
        <end position="192"/>
    </location>
</feature>
<comment type="subcellular location">
    <subcellularLocation>
        <location evidence="1 11">Cell membrane</location>
        <topology evidence="1 11">Multi-pass membrane protein</topology>
    </subcellularLocation>
</comment>
<dbReference type="OMA" id="IPTRYSI"/>
<accession>A0A8C4WSH8</accession>
<feature type="transmembrane region" description="Helical" evidence="11">
    <location>
        <begin position="124"/>
        <end position="149"/>
    </location>
</feature>
<dbReference type="Ensembl" id="ENSEBUT00000010316.1">
    <property type="protein sequence ID" value="ENSEBUP00000009785.1"/>
    <property type="gene ID" value="ENSEBUG00000006283.1"/>
</dbReference>
<dbReference type="PROSITE" id="PS50262">
    <property type="entry name" value="G_PROTEIN_RECEP_F1_2"/>
    <property type="match status" value="1"/>
</dbReference>
<reference evidence="13" key="1">
    <citation type="submission" date="2025-08" db="UniProtKB">
        <authorList>
            <consortium name="Ensembl"/>
        </authorList>
    </citation>
    <scope>IDENTIFICATION</scope>
</reference>
<dbReference type="SMART" id="SM01381">
    <property type="entry name" value="7TM_GPCR_Srsx"/>
    <property type="match status" value="1"/>
</dbReference>
<feature type="transmembrane region" description="Helical" evidence="11">
    <location>
        <begin position="12"/>
        <end position="34"/>
    </location>
</feature>
<evidence type="ECO:0000259" key="12">
    <source>
        <dbReference type="PROSITE" id="PS50262"/>
    </source>
</evidence>
<feature type="transmembrane region" description="Helical" evidence="11">
    <location>
        <begin position="82"/>
        <end position="103"/>
    </location>
</feature>
<dbReference type="Pfam" id="PF00001">
    <property type="entry name" value="7tm_1"/>
    <property type="match status" value="1"/>
</dbReference>
<evidence type="ECO:0000256" key="7">
    <source>
        <dbReference type="ARBA" id="ARBA00023157"/>
    </source>
</evidence>
<dbReference type="InterPro" id="IPR001634">
    <property type="entry name" value="Adenosn_rcpt"/>
</dbReference>
<reference evidence="13" key="2">
    <citation type="submission" date="2025-09" db="UniProtKB">
        <authorList>
            <consortium name="Ensembl"/>
        </authorList>
    </citation>
    <scope>IDENTIFICATION</scope>
</reference>
<feature type="transmembrane region" description="Helical" evidence="11">
    <location>
        <begin position="213"/>
        <end position="233"/>
    </location>
</feature>
<evidence type="ECO:0000256" key="6">
    <source>
        <dbReference type="ARBA" id="ARBA00023136"/>
    </source>
</evidence>
<keyword evidence="4 11" id="KW-1133">Transmembrane helix</keyword>
<feature type="transmembrane region" description="Helical" evidence="11">
    <location>
        <begin position="41"/>
        <end position="62"/>
    </location>
</feature>
<sequence>NYLETPIYARYITAEVCVAVMAIAGNSLVCVAVLHYRRLRTVTNLFVVSLAVADIFVGLIVIPSSILSEFGIPRNSFLPCLLMLSSIFVFTQSSVISLLAVSIERYIAIFSPLRYQVLMTQRNAIVTIFITWTLSLIIGLIPVMGWNTWPSSDSSCIFVLIIDLKFKVYFIFLGCILAPLLIMFVINARIFMEVRRQLRQIADLQAQAVKKEMRTAASLFLVLFLFMVCWFPIQAIDCVFHFCPTCPVPMPLLTAAITLYHANSMINPFLYALRMRPFRRAFINILFVNVSNKTHLGLTQPVVLPRSVK</sequence>
<keyword evidence="8 11" id="KW-0675">Receptor</keyword>
<dbReference type="PANTHER" id="PTHR24246">
    <property type="entry name" value="OLFACTORY RECEPTOR AND ADENOSINE RECEPTOR"/>
    <property type="match status" value="1"/>
</dbReference>
<dbReference type="GO" id="GO:0001609">
    <property type="term" value="F:G protein-coupled adenosine receptor activity"/>
    <property type="evidence" value="ECO:0007669"/>
    <property type="project" value="UniProtKB-UniRule"/>
</dbReference>
<dbReference type="PROSITE" id="PS00237">
    <property type="entry name" value="G_PROTEIN_RECEP_F1_1"/>
    <property type="match status" value="1"/>
</dbReference>
<dbReference type="GO" id="GO:0005886">
    <property type="term" value="C:plasma membrane"/>
    <property type="evidence" value="ECO:0007669"/>
    <property type="project" value="UniProtKB-SubCell"/>
</dbReference>
<keyword evidence="10 11" id="KW-0807">Transducer</keyword>
<evidence type="ECO:0000256" key="11">
    <source>
        <dbReference type="RuleBase" id="RU201114"/>
    </source>
</evidence>
<evidence type="ECO:0000256" key="4">
    <source>
        <dbReference type="ARBA" id="ARBA00022989"/>
    </source>
</evidence>
<keyword evidence="9 11" id="KW-0325">Glycoprotein</keyword>
<evidence type="ECO:0000256" key="2">
    <source>
        <dbReference type="ARBA" id="ARBA00022475"/>
    </source>
</evidence>
<name>A0A8C4WSH8_EPTBU</name>
<feature type="domain" description="G-protein coupled receptors family 1 profile" evidence="12">
    <location>
        <begin position="25"/>
        <end position="271"/>
    </location>
</feature>
<dbReference type="Proteomes" id="UP000694388">
    <property type="component" value="Unplaced"/>
</dbReference>
<keyword evidence="6 11" id="KW-0472">Membrane</keyword>
<keyword evidence="14" id="KW-1185">Reference proteome</keyword>
<evidence type="ECO:0000256" key="3">
    <source>
        <dbReference type="ARBA" id="ARBA00022692"/>
    </source>
</evidence>
<dbReference type="GeneTree" id="ENSGT01030000234555"/>
<dbReference type="Gene3D" id="1.20.1070.10">
    <property type="entry name" value="Rhodopsin 7-helix transmembrane proteins"/>
    <property type="match status" value="1"/>
</dbReference>
<dbReference type="PRINTS" id="PR00424">
    <property type="entry name" value="ADENOSINER"/>
</dbReference>